<organism evidence="2 3">
    <name type="scientific">Petrolisthes cinctipes</name>
    <name type="common">Flat porcelain crab</name>
    <dbReference type="NCBI Taxonomy" id="88211"/>
    <lineage>
        <taxon>Eukaryota</taxon>
        <taxon>Metazoa</taxon>
        <taxon>Ecdysozoa</taxon>
        <taxon>Arthropoda</taxon>
        <taxon>Crustacea</taxon>
        <taxon>Multicrustacea</taxon>
        <taxon>Malacostraca</taxon>
        <taxon>Eumalacostraca</taxon>
        <taxon>Eucarida</taxon>
        <taxon>Decapoda</taxon>
        <taxon>Pleocyemata</taxon>
        <taxon>Anomura</taxon>
        <taxon>Galatheoidea</taxon>
        <taxon>Porcellanidae</taxon>
        <taxon>Petrolisthes</taxon>
    </lineage>
</organism>
<reference evidence="2" key="1">
    <citation type="submission" date="2023-10" db="EMBL/GenBank/DDBJ databases">
        <title>Genome assemblies of two species of porcelain crab, Petrolisthes cinctipes and Petrolisthes manimaculis (Anomura: Porcellanidae).</title>
        <authorList>
            <person name="Angst P."/>
        </authorList>
    </citation>
    <scope>NUCLEOTIDE SEQUENCE</scope>
    <source>
        <strain evidence="2">PB745_01</strain>
        <tissue evidence="2">Gill</tissue>
    </source>
</reference>
<comment type="caution">
    <text evidence="2">The sequence shown here is derived from an EMBL/GenBank/DDBJ whole genome shotgun (WGS) entry which is preliminary data.</text>
</comment>
<dbReference type="EMBL" id="JAWQEG010000638">
    <property type="protein sequence ID" value="KAK3887340.1"/>
    <property type="molecule type" value="Genomic_DNA"/>
</dbReference>
<dbReference type="Proteomes" id="UP001286313">
    <property type="component" value="Unassembled WGS sequence"/>
</dbReference>
<feature type="region of interest" description="Disordered" evidence="1">
    <location>
        <begin position="266"/>
        <end position="292"/>
    </location>
</feature>
<proteinExistence type="predicted"/>
<evidence type="ECO:0000313" key="3">
    <source>
        <dbReference type="Proteomes" id="UP001286313"/>
    </source>
</evidence>
<dbReference type="AlphaFoldDB" id="A0AAE1G753"/>
<evidence type="ECO:0000313" key="2">
    <source>
        <dbReference type="EMBL" id="KAK3887340.1"/>
    </source>
</evidence>
<keyword evidence="3" id="KW-1185">Reference proteome</keyword>
<protein>
    <submittedName>
        <fullName evidence="2">Uncharacterized protein</fullName>
    </submittedName>
</protein>
<gene>
    <name evidence="2" type="ORF">Pcinc_008604</name>
</gene>
<name>A0AAE1G753_PETCI</name>
<accession>A0AAE1G753</accession>
<sequence>MVLMSPFARKEILKSVPKNTIMVDVWAHRRSTTYTEAEAMERMGLTLKEQQAVNIRNTKSDMDVIGSDVKWDALDSRMEDRCSNGSKKAHYMIPVGHRAHLMRHQLMYLLTNLMDEREALRCRQKEPLPPVLDAATTNLPLEELVTGLVYSDHTLERMVRFFKTHNYICRLIRYGKEGEKVLVCIKYIDKLNRIMSHRWAREARGMGFLVDTSLPRVIMIKRPLMRCVEVLTNDRTQVAIEESQDMKSKDDMTFLDEGQRSIVKAFNDNPPRTPFRGRNRGTSQKRWTDVYW</sequence>
<evidence type="ECO:0000256" key="1">
    <source>
        <dbReference type="SAM" id="MobiDB-lite"/>
    </source>
</evidence>